<comment type="subcellular location">
    <subcellularLocation>
        <location evidence="1">Cell inner membrane</location>
        <topology evidence="1">Peripheral membrane protein</topology>
    </subcellularLocation>
</comment>
<dbReference type="EMBL" id="OBEL01000007">
    <property type="protein sequence ID" value="SNZ21268.1"/>
    <property type="molecule type" value="Genomic_DNA"/>
</dbReference>
<dbReference type="InterPro" id="IPR050388">
    <property type="entry name" value="ABC_Ni/Peptide_Import"/>
</dbReference>
<evidence type="ECO:0000256" key="1">
    <source>
        <dbReference type="ARBA" id="ARBA00004417"/>
    </source>
</evidence>
<evidence type="ECO:0000256" key="3">
    <source>
        <dbReference type="ARBA" id="ARBA00022448"/>
    </source>
</evidence>
<accession>A0A285PIL2</accession>
<keyword evidence="7" id="KW-0472">Membrane</keyword>
<proteinExistence type="inferred from homology"/>
<evidence type="ECO:0000256" key="2">
    <source>
        <dbReference type="ARBA" id="ARBA00005417"/>
    </source>
</evidence>
<dbReference type="Pfam" id="PF00005">
    <property type="entry name" value="ABC_tran"/>
    <property type="match status" value="1"/>
</dbReference>
<evidence type="ECO:0000256" key="5">
    <source>
        <dbReference type="ARBA" id="ARBA00022741"/>
    </source>
</evidence>
<dbReference type="RefSeq" id="WP_210200969.1">
    <property type="nucleotide sequence ID" value="NZ_OBEL01000007.1"/>
</dbReference>
<evidence type="ECO:0000259" key="8">
    <source>
        <dbReference type="PROSITE" id="PS50893"/>
    </source>
</evidence>
<protein>
    <submittedName>
        <fullName evidence="9">Peptide/nickel transport system ATP-binding protein/peptide/nickel transport system ATP-binding protein</fullName>
    </submittedName>
</protein>
<reference evidence="9 10" key="1">
    <citation type="submission" date="2017-09" db="EMBL/GenBank/DDBJ databases">
        <authorList>
            <person name="Ehlers B."/>
            <person name="Leendertz F.H."/>
        </authorList>
    </citation>
    <scope>NUCLEOTIDE SEQUENCE [LARGE SCALE GENOMIC DNA]</scope>
    <source>
        <strain evidence="9 10">DSM 18289</strain>
    </source>
</reference>
<dbReference type="PROSITE" id="PS50893">
    <property type="entry name" value="ABC_TRANSPORTER_2"/>
    <property type="match status" value="1"/>
</dbReference>
<dbReference type="GO" id="GO:0016887">
    <property type="term" value="F:ATP hydrolysis activity"/>
    <property type="evidence" value="ECO:0007669"/>
    <property type="project" value="InterPro"/>
</dbReference>
<name>A0A285PIL2_9HYPH</name>
<keyword evidence="4" id="KW-1003">Cell membrane</keyword>
<dbReference type="AlphaFoldDB" id="A0A285PIL2"/>
<keyword evidence="3" id="KW-0813">Transport</keyword>
<dbReference type="Gene3D" id="3.40.50.300">
    <property type="entry name" value="P-loop containing nucleotide triphosphate hydrolases"/>
    <property type="match status" value="1"/>
</dbReference>
<organism evidence="9 10">
    <name type="scientific">Cohaesibacter gelatinilyticus</name>
    <dbReference type="NCBI Taxonomy" id="372072"/>
    <lineage>
        <taxon>Bacteria</taxon>
        <taxon>Pseudomonadati</taxon>
        <taxon>Pseudomonadota</taxon>
        <taxon>Alphaproteobacteria</taxon>
        <taxon>Hyphomicrobiales</taxon>
        <taxon>Cohaesibacteraceae</taxon>
    </lineage>
</organism>
<comment type="similarity">
    <text evidence="2">Belongs to the ABC transporter superfamily.</text>
</comment>
<dbReference type="PANTHER" id="PTHR43297:SF11">
    <property type="entry name" value="ATPASE COMPONENT OF ABC-TYPE TRANSPORT SYSTEM"/>
    <property type="match status" value="1"/>
</dbReference>
<keyword evidence="10" id="KW-1185">Reference proteome</keyword>
<dbReference type="GO" id="GO:0005886">
    <property type="term" value="C:plasma membrane"/>
    <property type="evidence" value="ECO:0007669"/>
    <property type="project" value="UniProtKB-SubCell"/>
</dbReference>
<dbReference type="InterPro" id="IPR003439">
    <property type="entry name" value="ABC_transporter-like_ATP-bd"/>
</dbReference>
<evidence type="ECO:0000256" key="4">
    <source>
        <dbReference type="ARBA" id="ARBA00022475"/>
    </source>
</evidence>
<sequence length="266" mass="28733">MSKTNSSLLSVSNLSANIGGQIVLSDISLDVQHGECVAIVGGSGAGKSCLLRCIMGLYKPAKPTSGQMIFADQMIQLVNDRSVRSADRGFAFVPQNPQAGLDPLKRLTVQWKQAVRCANRGDMSKEEQSELLGSLGLPDFGKCYPHEWSQGMQQRLLIAFALLARPKLLILDEPTSALDPLIAAQTITRVMAHAKEHDIATLIVTHDLALAARFANRLAILSAGKIEEFGSTAKLMEAPSSDYGKLLVSNRYWSHEGQSLEGAEVC</sequence>
<dbReference type="GO" id="GO:0005524">
    <property type="term" value="F:ATP binding"/>
    <property type="evidence" value="ECO:0007669"/>
    <property type="project" value="UniProtKB-KW"/>
</dbReference>
<feature type="domain" description="ABC transporter" evidence="8">
    <location>
        <begin position="9"/>
        <end position="248"/>
    </location>
</feature>
<dbReference type="SMART" id="SM00382">
    <property type="entry name" value="AAA"/>
    <property type="match status" value="1"/>
</dbReference>
<keyword evidence="5" id="KW-0547">Nucleotide-binding</keyword>
<dbReference type="PANTHER" id="PTHR43297">
    <property type="entry name" value="OLIGOPEPTIDE TRANSPORT ATP-BINDING PROTEIN APPD"/>
    <property type="match status" value="1"/>
</dbReference>
<keyword evidence="6 9" id="KW-0067">ATP-binding</keyword>
<gene>
    <name evidence="9" type="ORF">SAMN06265368_4385</name>
</gene>
<dbReference type="Proteomes" id="UP000219439">
    <property type="component" value="Unassembled WGS sequence"/>
</dbReference>
<dbReference type="SUPFAM" id="SSF52540">
    <property type="entry name" value="P-loop containing nucleoside triphosphate hydrolases"/>
    <property type="match status" value="1"/>
</dbReference>
<evidence type="ECO:0000313" key="9">
    <source>
        <dbReference type="EMBL" id="SNZ21268.1"/>
    </source>
</evidence>
<evidence type="ECO:0000256" key="6">
    <source>
        <dbReference type="ARBA" id="ARBA00022840"/>
    </source>
</evidence>
<dbReference type="InterPro" id="IPR027417">
    <property type="entry name" value="P-loop_NTPase"/>
</dbReference>
<dbReference type="InterPro" id="IPR003593">
    <property type="entry name" value="AAA+_ATPase"/>
</dbReference>
<evidence type="ECO:0000256" key="7">
    <source>
        <dbReference type="ARBA" id="ARBA00023136"/>
    </source>
</evidence>
<evidence type="ECO:0000313" key="10">
    <source>
        <dbReference type="Proteomes" id="UP000219439"/>
    </source>
</evidence>